<evidence type="ECO:0000313" key="7">
    <source>
        <dbReference type="EMBL" id="GAA4249431.1"/>
    </source>
</evidence>
<evidence type="ECO:0000256" key="2">
    <source>
        <dbReference type="ARBA" id="ARBA00022741"/>
    </source>
</evidence>
<reference evidence="8" key="1">
    <citation type="journal article" date="2019" name="Int. J. Syst. Evol. Microbiol.">
        <title>The Global Catalogue of Microorganisms (GCM) 10K type strain sequencing project: providing services to taxonomists for standard genome sequencing and annotation.</title>
        <authorList>
            <consortium name="The Broad Institute Genomics Platform"/>
            <consortium name="The Broad Institute Genome Sequencing Center for Infectious Disease"/>
            <person name="Wu L."/>
            <person name="Ma J."/>
        </authorList>
    </citation>
    <scope>NUCLEOTIDE SEQUENCE [LARGE SCALE GENOMIC DNA]</scope>
    <source>
        <strain evidence="8">JCM 17441</strain>
    </source>
</reference>
<comment type="caution">
    <text evidence="7">The sequence shown here is derived from an EMBL/GenBank/DDBJ whole genome shotgun (WGS) entry which is preliminary data.</text>
</comment>
<evidence type="ECO:0000259" key="6">
    <source>
        <dbReference type="PROSITE" id="PS50011"/>
    </source>
</evidence>
<dbReference type="Gene3D" id="3.30.200.20">
    <property type="entry name" value="Phosphorylase Kinase, domain 1"/>
    <property type="match status" value="1"/>
</dbReference>
<dbReference type="PROSITE" id="PS00109">
    <property type="entry name" value="PROTEIN_KINASE_TYR"/>
    <property type="match status" value="1"/>
</dbReference>
<dbReference type="RefSeq" id="WP_345127779.1">
    <property type="nucleotide sequence ID" value="NZ_BAABAT010000007.1"/>
</dbReference>
<evidence type="ECO:0000256" key="4">
    <source>
        <dbReference type="ARBA" id="ARBA00022840"/>
    </source>
</evidence>
<name>A0ABP8D7P8_9ACTN</name>
<dbReference type="SUPFAM" id="SSF56112">
    <property type="entry name" value="Protein kinase-like (PK-like)"/>
    <property type="match status" value="1"/>
</dbReference>
<dbReference type="PANTHER" id="PTHR43289">
    <property type="entry name" value="MITOGEN-ACTIVATED PROTEIN KINASE KINASE KINASE 20-RELATED"/>
    <property type="match status" value="1"/>
</dbReference>
<dbReference type="Pfam" id="PF00069">
    <property type="entry name" value="Pkinase"/>
    <property type="match status" value="1"/>
</dbReference>
<keyword evidence="2" id="KW-0547">Nucleotide-binding</keyword>
<evidence type="ECO:0000256" key="5">
    <source>
        <dbReference type="SAM" id="MobiDB-lite"/>
    </source>
</evidence>
<dbReference type="InterPro" id="IPR000719">
    <property type="entry name" value="Prot_kinase_dom"/>
</dbReference>
<gene>
    <name evidence="7" type="ORF">GCM10022255_033570</name>
</gene>
<keyword evidence="8" id="KW-1185">Reference proteome</keyword>
<keyword evidence="3" id="KW-0418">Kinase</keyword>
<dbReference type="PANTHER" id="PTHR43289:SF34">
    <property type="entry name" value="SERINE_THREONINE-PROTEIN KINASE YBDM-RELATED"/>
    <property type="match status" value="1"/>
</dbReference>
<sequence length="532" mass="55401">MRPLNATDRPYIANYRLLRRLAPGGMGDVFLAQAEDGSILVVKVVPAGPAFGLHAGAAERFRREMEATSRVRGRYVAHIRGMDPHGSPPWLATDYYPGPSLLHAVGSAGALPPATVLALAAGLCHALVAIHRAGVVHGDLTPANVLLLADGPRVIDFGISGVLEASRPLDGPRYGTAGYVPPEYYGAPADPPTPAGDVYALGAVLSFALTGATPGTPIDAAALAHVPEPLRGVVLACTGPDPERRPTPDGLLEVLLPHGRPVESVFGPAWLPADVMAGIAYGEGELARLAADPTPHVMLEPAPPPAPVPATRIPSLGRAARAALIVSVIAAVVAAGAVAALGDTFSSRPHATATATVGPERPLTVKTTRTPPPQQTPAAVDTGPGDGIQETAGAADRDQAPCVWESRPANKRALSYRCPLLWDSSRTSGAMTRIPVFATFTSQGLGPEAAVNQLYRSAGAQYFKCHVSGASYDFPPQYGWPHAHHVWWALTQGDEHPGRWGFVPEVYFLGGPDDVPDPGLTVCGDADLALVS</sequence>
<dbReference type="PROSITE" id="PS50011">
    <property type="entry name" value="PROTEIN_KINASE_DOM"/>
    <property type="match status" value="1"/>
</dbReference>
<evidence type="ECO:0000256" key="1">
    <source>
        <dbReference type="ARBA" id="ARBA00022679"/>
    </source>
</evidence>
<evidence type="ECO:0000313" key="8">
    <source>
        <dbReference type="Proteomes" id="UP001500620"/>
    </source>
</evidence>
<feature type="region of interest" description="Disordered" evidence="5">
    <location>
        <begin position="362"/>
        <end position="385"/>
    </location>
</feature>
<dbReference type="InterPro" id="IPR008266">
    <property type="entry name" value="Tyr_kinase_AS"/>
</dbReference>
<proteinExistence type="predicted"/>
<dbReference type="InterPro" id="IPR011009">
    <property type="entry name" value="Kinase-like_dom_sf"/>
</dbReference>
<keyword evidence="1" id="KW-0808">Transferase</keyword>
<protein>
    <recommendedName>
        <fullName evidence="6">Protein kinase domain-containing protein</fullName>
    </recommendedName>
</protein>
<organism evidence="7 8">
    <name type="scientific">Dactylosporangium darangshiense</name>
    <dbReference type="NCBI Taxonomy" id="579108"/>
    <lineage>
        <taxon>Bacteria</taxon>
        <taxon>Bacillati</taxon>
        <taxon>Actinomycetota</taxon>
        <taxon>Actinomycetes</taxon>
        <taxon>Micromonosporales</taxon>
        <taxon>Micromonosporaceae</taxon>
        <taxon>Dactylosporangium</taxon>
    </lineage>
</organism>
<dbReference type="CDD" id="cd14014">
    <property type="entry name" value="STKc_PknB_like"/>
    <property type="match status" value="1"/>
</dbReference>
<accession>A0ABP8D7P8</accession>
<keyword evidence="4" id="KW-0067">ATP-binding</keyword>
<feature type="domain" description="Protein kinase" evidence="6">
    <location>
        <begin position="15"/>
        <end position="266"/>
    </location>
</feature>
<dbReference type="Proteomes" id="UP001500620">
    <property type="component" value="Unassembled WGS sequence"/>
</dbReference>
<dbReference type="Gene3D" id="1.10.510.10">
    <property type="entry name" value="Transferase(Phosphotransferase) domain 1"/>
    <property type="match status" value="1"/>
</dbReference>
<dbReference type="EMBL" id="BAABAT010000007">
    <property type="protein sequence ID" value="GAA4249431.1"/>
    <property type="molecule type" value="Genomic_DNA"/>
</dbReference>
<evidence type="ECO:0000256" key="3">
    <source>
        <dbReference type="ARBA" id="ARBA00022777"/>
    </source>
</evidence>